<dbReference type="PANTHER" id="PTHR43690:SF18">
    <property type="entry name" value="INSULIN-DEGRADING ENZYME-RELATED"/>
    <property type="match status" value="1"/>
</dbReference>
<dbReference type="InterPro" id="IPR011249">
    <property type="entry name" value="Metalloenz_LuxS/M16"/>
</dbReference>
<dbReference type="GO" id="GO:0051603">
    <property type="term" value="P:proteolysis involved in protein catabolic process"/>
    <property type="evidence" value="ECO:0007669"/>
    <property type="project" value="TreeGrafter"/>
</dbReference>
<dbReference type="PANTHER" id="PTHR43690">
    <property type="entry name" value="NARDILYSIN"/>
    <property type="match status" value="1"/>
</dbReference>
<accession>A0A6I9WHI4</accession>
<dbReference type="GO" id="GO:0005829">
    <property type="term" value="C:cytosol"/>
    <property type="evidence" value="ECO:0007669"/>
    <property type="project" value="TreeGrafter"/>
</dbReference>
<sequence>MILNLKLDLLYPILSKYCSVYFQKFKQMVSRVCVKRRKVGGMQGIIIAVEGSMNPNVIQHHIQQLVSYMSHYIRDICETDYEKYKMKLIIDKYSKILNLDKAANIIWEEIVTEKYGFDRAEVEKSYVRQITKYDLIMFYEEFICDKKTILSVHVLSKHEDKLSTANISKTKKSFTEKSESSDNKLSESVISILKKHNISKAPVKKIDNIVMFKQTCNYHKQKPLISTFRTKSKLPCRKIYEIDISSEFE</sequence>
<gene>
    <name evidence="3" type="primary">LOC105428242</name>
</gene>
<dbReference type="RefSeq" id="XP_011638726.1">
    <property type="nucleotide sequence ID" value="XM_011640424.2"/>
</dbReference>
<reference evidence="3" key="1">
    <citation type="submission" date="2025-08" db="UniProtKB">
        <authorList>
            <consortium name="RefSeq"/>
        </authorList>
    </citation>
    <scope>IDENTIFICATION</scope>
</reference>
<protein>
    <submittedName>
        <fullName evidence="3">Insulin-degrading enzyme-like</fullName>
    </submittedName>
</protein>
<keyword evidence="2" id="KW-1185">Reference proteome</keyword>
<evidence type="ECO:0000313" key="2">
    <source>
        <dbReference type="Proteomes" id="UP000504615"/>
    </source>
</evidence>
<dbReference type="AlphaFoldDB" id="A0A6I9WHI4"/>
<dbReference type="GO" id="GO:0043171">
    <property type="term" value="P:peptide catabolic process"/>
    <property type="evidence" value="ECO:0007669"/>
    <property type="project" value="TreeGrafter"/>
</dbReference>
<proteinExistence type="predicted"/>
<dbReference type="InterPro" id="IPR050626">
    <property type="entry name" value="Peptidase_M16"/>
</dbReference>
<keyword evidence="1" id="KW-0479">Metal-binding</keyword>
<dbReference type="GO" id="GO:0046872">
    <property type="term" value="F:metal ion binding"/>
    <property type="evidence" value="ECO:0007669"/>
    <property type="project" value="UniProtKB-KW"/>
</dbReference>
<dbReference type="SUPFAM" id="SSF63411">
    <property type="entry name" value="LuxS/MPP-like metallohydrolase"/>
    <property type="match status" value="1"/>
</dbReference>
<dbReference type="GO" id="GO:0005739">
    <property type="term" value="C:mitochondrion"/>
    <property type="evidence" value="ECO:0007669"/>
    <property type="project" value="TreeGrafter"/>
</dbReference>
<name>A0A6I9WHI4_9HYME</name>
<evidence type="ECO:0000313" key="3">
    <source>
        <dbReference type="RefSeq" id="XP_011638726.1"/>
    </source>
</evidence>
<dbReference type="Proteomes" id="UP000504615">
    <property type="component" value="Unplaced"/>
</dbReference>
<organism evidence="2 3">
    <name type="scientific">Pogonomyrmex barbatus</name>
    <name type="common">red harvester ant</name>
    <dbReference type="NCBI Taxonomy" id="144034"/>
    <lineage>
        <taxon>Eukaryota</taxon>
        <taxon>Metazoa</taxon>
        <taxon>Ecdysozoa</taxon>
        <taxon>Arthropoda</taxon>
        <taxon>Hexapoda</taxon>
        <taxon>Insecta</taxon>
        <taxon>Pterygota</taxon>
        <taxon>Neoptera</taxon>
        <taxon>Endopterygota</taxon>
        <taxon>Hymenoptera</taxon>
        <taxon>Apocrita</taxon>
        <taxon>Aculeata</taxon>
        <taxon>Formicoidea</taxon>
        <taxon>Formicidae</taxon>
        <taxon>Myrmicinae</taxon>
        <taxon>Pogonomyrmex</taxon>
    </lineage>
</organism>
<evidence type="ECO:0000256" key="1">
    <source>
        <dbReference type="ARBA" id="ARBA00022723"/>
    </source>
</evidence>
<dbReference type="Gene3D" id="3.30.830.10">
    <property type="entry name" value="Metalloenzyme, LuxS/M16 peptidase-like"/>
    <property type="match status" value="1"/>
</dbReference>
<dbReference type="OrthoDB" id="952271at2759"/>
<dbReference type="GO" id="GO:0004222">
    <property type="term" value="F:metalloendopeptidase activity"/>
    <property type="evidence" value="ECO:0007669"/>
    <property type="project" value="TreeGrafter"/>
</dbReference>
<dbReference type="KEGG" id="pbar:105428242"/>
<dbReference type="GeneID" id="105428242"/>